<keyword evidence="6 7" id="KW-0472">Membrane</keyword>
<evidence type="ECO:0000256" key="5">
    <source>
        <dbReference type="ARBA" id="ARBA00022989"/>
    </source>
</evidence>
<evidence type="ECO:0000313" key="10">
    <source>
        <dbReference type="Proteomes" id="UP000325161"/>
    </source>
</evidence>
<evidence type="ECO:0000256" key="1">
    <source>
        <dbReference type="ARBA" id="ARBA00004651"/>
    </source>
</evidence>
<gene>
    <name evidence="9" type="ORF">FXN63_25060</name>
</gene>
<sequence>MSKLLNPSRRTNITVGWLLLLPSAVLLVAFTHYPALATFWHSAFSTPKGIRPARFIGFDQYRAMADDPVFWTALVNNLWYAAGTIVPAIALAMLMALWVNGKLAGRGFLRLAFFTPTVLPMIAVANIWLFFYTPSYGLLDQIRGLFGLSAYNWLGSPDTVLWCLMFVSVWKDAGFFMIFYLAALQQMPPELREAAELEGASRWQIFRRVTFPLLMPTTLFVFVNAVVNAFRLVDHIVVMTRGGPDNASNLLLYYIYETGFKFWDSGYAAALTVVLLMILALVALLQFTVLERRTHYQ</sequence>
<dbReference type="SUPFAM" id="SSF161098">
    <property type="entry name" value="MetI-like"/>
    <property type="match status" value="1"/>
</dbReference>
<dbReference type="Proteomes" id="UP000325161">
    <property type="component" value="Chromosome"/>
</dbReference>
<comment type="similarity">
    <text evidence="7">Belongs to the binding-protein-dependent transport system permease family.</text>
</comment>
<feature type="domain" description="ABC transmembrane type-1" evidence="8">
    <location>
        <begin position="74"/>
        <end position="286"/>
    </location>
</feature>
<keyword evidence="10" id="KW-1185">Reference proteome</keyword>
<dbReference type="InterPro" id="IPR051393">
    <property type="entry name" value="ABC_transporter_permease"/>
</dbReference>
<accession>A0A5C0B2H9</accession>
<keyword evidence="2 7" id="KW-0813">Transport</keyword>
<dbReference type="AlphaFoldDB" id="A0A5C0B2H9"/>
<comment type="subcellular location">
    <subcellularLocation>
        <location evidence="1 7">Cell membrane</location>
        <topology evidence="1 7">Multi-pass membrane protein</topology>
    </subcellularLocation>
</comment>
<dbReference type="InterPro" id="IPR000515">
    <property type="entry name" value="MetI-like"/>
</dbReference>
<dbReference type="PANTHER" id="PTHR30193">
    <property type="entry name" value="ABC TRANSPORTER PERMEASE PROTEIN"/>
    <property type="match status" value="1"/>
</dbReference>
<dbReference type="OrthoDB" id="8585214at2"/>
<dbReference type="RefSeq" id="WP_148818223.1">
    <property type="nucleotide sequence ID" value="NZ_CP043046.1"/>
</dbReference>
<name>A0A5C0B2H9_9BURK</name>
<feature type="transmembrane region" description="Helical" evidence="7">
    <location>
        <begin position="267"/>
        <end position="290"/>
    </location>
</feature>
<protein>
    <submittedName>
        <fullName evidence="9">Sugar ABC transporter permease</fullName>
    </submittedName>
</protein>
<evidence type="ECO:0000313" key="9">
    <source>
        <dbReference type="EMBL" id="QEI08752.1"/>
    </source>
</evidence>
<evidence type="ECO:0000256" key="4">
    <source>
        <dbReference type="ARBA" id="ARBA00022692"/>
    </source>
</evidence>
<keyword evidence="3" id="KW-1003">Cell membrane</keyword>
<dbReference type="KEGG" id="pacr:FXN63_25060"/>
<evidence type="ECO:0000256" key="2">
    <source>
        <dbReference type="ARBA" id="ARBA00022448"/>
    </source>
</evidence>
<keyword evidence="5 7" id="KW-1133">Transmembrane helix</keyword>
<feature type="transmembrane region" description="Helical" evidence="7">
    <location>
        <begin position="159"/>
        <end position="184"/>
    </location>
</feature>
<dbReference type="InterPro" id="IPR035906">
    <property type="entry name" value="MetI-like_sf"/>
</dbReference>
<evidence type="ECO:0000259" key="8">
    <source>
        <dbReference type="PROSITE" id="PS50928"/>
    </source>
</evidence>
<feature type="transmembrane region" description="Helical" evidence="7">
    <location>
        <begin position="78"/>
        <end position="99"/>
    </location>
</feature>
<dbReference type="EMBL" id="CP043046">
    <property type="protein sequence ID" value="QEI08752.1"/>
    <property type="molecule type" value="Genomic_DNA"/>
</dbReference>
<keyword evidence="4 7" id="KW-0812">Transmembrane</keyword>
<dbReference type="GO" id="GO:0055085">
    <property type="term" value="P:transmembrane transport"/>
    <property type="evidence" value="ECO:0007669"/>
    <property type="project" value="InterPro"/>
</dbReference>
<evidence type="ECO:0000256" key="7">
    <source>
        <dbReference type="RuleBase" id="RU363032"/>
    </source>
</evidence>
<feature type="transmembrane region" description="Helical" evidence="7">
    <location>
        <begin position="12"/>
        <end position="33"/>
    </location>
</feature>
<dbReference type="GO" id="GO:0005886">
    <property type="term" value="C:plasma membrane"/>
    <property type="evidence" value="ECO:0007669"/>
    <property type="project" value="UniProtKB-SubCell"/>
</dbReference>
<evidence type="ECO:0000256" key="3">
    <source>
        <dbReference type="ARBA" id="ARBA00022475"/>
    </source>
</evidence>
<proteinExistence type="inferred from homology"/>
<dbReference type="Pfam" id="PF00528">
    <property type="entry name" value="BPD_transp_1"/>
    <property type="match status" value="1"/>
</dbReference>
<organism evidence="9 10">
    <name type="scientific">Pigmentiphaga aceris</name>
    <dbReference type="NCBI Taxonomy" id="1940612"/>
    <lineage>
        <taxon>Bacteria</taxon>
        <taxon>Pseudomonadati</taxon>
        <taxon>Pseudomonadota</taxon>
        <taxon>Betaproteobacteria</taxon>
        <taxon>Burkholderiales</taxon>
        <taxon>Alcaligenaceae</taxon>
        <taxon>Pigmentiphaga</taxon>
    </lineage>
</organism>
<dbReference type="CDD" id="cd06261">
    <property type="entry name" value="TM_PBP2"/>
    <property type="match status" value="1"/>
</dbReference>
<dbReference type="PANTHER" id="PTHR30193:SF37">
    <property type="entry name" value="INNER MEMBRANE ABC TRANSPORTER PERMEASE PROTEIN YCJO"/>
    <property type="match status" value="1"/>
</dbReference>
<evidence type="ECO:0000256" key="6">
    <source>
        <dbReference type="ARBA" id="ARBA00023136"/>
    </source>
</evidence>
<feature type="transmembrane region" description="Helical" evidence="7">
    <location>
        <begin position="111"/>
        <end position="131"/>
    </location>
</feature>
<dbReference type="PROSITE" id="PS50928">
    <property type="entry name" value="ABC_TM1"/>
    <property type="match status" value="1"/>
</dbReference>
<dbReference type="Gene3D" id="1.10.3720.10">
    <property type="entry name" value="MetI-like"/>
    <property type="match status" value="1"/>
</dbReference>
<reference evidence="9 10" key="1">
    <citation type="submission" date="2019-08" db="EMBL/GenBank/DDBJ databases">
        <title>Amphibian skin-associated Pigmentiphaga: genome sequence and occurrence across geography and hosts.</title>
        <authorList>
            <person name="Bletz M.C."/>
            <person name="Bunk B."/>
            <person name="Sproeer C."/>
            <person name="Biwer P."/>
            <person name="Reiter S."/>
            <person name="Rabemananjara F.C.E."/>
            <person name="Schulz S."/>
            <person name="Overmann J."/>
            <person name="Vences M."/>
        </authorList>
    </citation>
    <scope>NUCLEOTIDE SEQUENCE [LARGE SCALE GENOMIC DNA]</scope>
    <source>
        <strain evidence="9 10">Mada1488</strain>
    </source>
</reference>
<feature type="transmembrane region" description="Helical" evidence="7">
    <location>
        <begin position="205"/>
        <end position="227"/>
    </location>
</feature>